<evidence type="ECO:0000259" key="1">
    <source>
        <dbReference type="Pfam" id="PF04324"/>
    </source>
</evidence>
<name>A0ABW3F8P1_9PROT</name>
<evidence type="ECO:0000313" key="3">
    <source>
        <dbReference type="Proteomes" id="UP001597128"/>
    </source>
</evidence>
<sequence length="77" mass="8054">MAELKQDSPDEVLCSCSGTTRGMIEELVRQGKDLDGISRYSGALSGCGGCEWDIGELVKALTAALPATTPPALDQPE</sequence>
<keyword evidence="3" id="KW-1185">Reference proteome</keyword>
<protein>
    <submittedName>
        <fullName evidence="2">(2Fe-2S)-binding protein</fullName>
    </submittedName>
</protein>
<gene>
    <name evidence="2" type="ORF">ACFQ1Z_13830</name>
</gene>
<evidence type="ECO:0000313" key="2">
    <source>
        <dbReference type="EMBL" id="MFD0914635.1"/>
    </source>
</evidence>
<dbReference type="Gene3D" id="1.10.10.1100">
    <property type="entry name" value="BFD-like [2Fe-2S]-binding domain"/>
    <property type="match status" value="1"/>
</dbReference>
<dbReference type="InterPro" id="IPR041854">
    <property type="entry name" value="BFD-like_2Fe2S-bd_dom_sf"/>
</dbReference>
<dbReference type="EMBL" id="JBHTKB010000003">
    <property type="protein sequence ID" value="MFD0914635.1"/>
    <property type="molecule type" value="Genomic_DNA"/>
</dbReference>
<accession>A0ABW3F8P1</accession>
<dbReference type="Proteomes" id="UP001597128">
    <property type="component" value="Unassembled WGS sequence"/>
</dbReference>
<proteinExistence type="predicted"/>
<comment type="caution">
    <text evidence="2">The sequence shown here is derived from an EMBL/GenBank/DDBJ whole genome shotgun (WGS) entry which is preliminary data.</text>
</comment>
<organism evidence="2 3">
    <name type="scientific">Methylophilus luteus</name>
    <dbReference type="NCBI Taxonomy" id="640108"/>
    <lineage>
        <taxon>Bacteria</taxon>
        <taxon>Pseudomonadati</taxon>
        <taxon>Pseudomonadota</taxon>
        <taxon>Betaproteobacteria</taxon>
        <taxon>Nitrosomonadales</taxon>
        <taxon>Methylophilaceae</taxon>
        <taxon>Methylophilus</taxon>
    </lineage>
</organism>
<dbReference type="RefSeq" id="WP_379058705.1">
    <property type="nucleotide sequence ID" value="NZ_JBHTKB010000003.1"/>
</dbReference>
<dbReference type="InterPro" id="IPR007419">
    <property type="entry name" value="BFD-like_2Fe2S-bd_dom"/>
</dbReference>
<dbReference type="Pfam" id="PF04324">
    <property type="entry name" value="Fer2_BFD"/>
    <property type="match status" value="1"/>
</dbReference>
<feature type="domain" description="BFD-like [2Fe-2S]-binding" evidence="1">
    <location>
        <begin position="13"/>
        <end position="59"/>
    </location>
</feature>
<reference evidence="3" key="1">
    <citation type="journal article" date="2019" name="Int. J. Syst. Evol. Microbiol.">
        <title>The Global Catalogue of Microorganisms (GCM) 10K type strain sequencing project: providing services to taxonomists for standard genome sequencing and annotation.</title>
        <authorList>
            <consortium name="The Broad Institute Genomics Platform"/>
            <consortium name="The Broad Institute Genome Sequencing Center for Infectious Disease"/>
            <person name="Wu L."/>
            <person name="Ma J."/>
        </authorList>
    </citation>
    <scope>NUCLEOTIDE SEQUENCE [LARGE SCALE GENOMIC DNA]</scope>
    <source>
        <strain evidence="3">CCUG 58412</strain>
    </source>
</reference>